<sequence length="298" mass="34889">LLLYLQKEIYLVLLNFLLDIIMALCIENLRIHYKTLVDEWDKKREQRDLKKLRSTVEQLKTAFIEVSFLPTSKSHDLKDEIFVMQRHTLEISVLLSVLEENSDNFERSMLQLKHYYADKTKSHSNISRSPVMCEMLGLNLMYLLSSNNLSQFHEELARIDLEMAQNNIYIHFPVKLQESIIVGAYSKLFLSKESPPSPYYAYFIETLLCSAREAIAKSLERAYRTVSKESAQRLLLFSGPEAESRLDCYADEKGWKMNEARDAFIFDMHESYVKDRTVDCESLMDKQFGYAKQLDMIV</sequence>
<gene>
    <name evidence="5" type="primary">PSMD8</name>
    <name evidence="5" type="ORF">T10_2656</name>
</gene>
<evidence type="ECO:0000313" key="5">
    <source>
        <dbReference type="EMBL" id="KRZ80602.1"/>
    </source>
</evidence>
<dbReference type="Pfam" id="PF10075">
    <property type="entry name" value="CSN8_PSD8_EIF3K"/>
    <property type="match status" value="1"/>
</dbReference>
<dbReference type="Gene3D" id="1.25.40.990">
    <property type="match status" value="1"/>
</dbReference>
<feature type="non-terminal residue" evidence="5">
    <location>
        <position position="1"/>
    </location>
</feature>
<feature type="domain" description="PCI" evidence="4">
    <location>
        <begin position="103"/>
        <end position="280"/>
    </location>
</feature>
<dbReference type="GO" id="GO:0043161">
    <property type="term" value="P:proteasome-mediated ubiquitin-dependent protein catabolic process"/>
    <property type="evidence" value="ECO:0007669"/>
    <property type="project" value="TreeGrafter"/>
</dbReference>
<dbReference type="STRING" id="268474.A0A0V1N9D5"/>
<evidence type="ECO:0000256" key="1">
    <source>
        <dbReference type="ARBA" id="ARBA00009627"/>
    </source>
</evidence>
<evidence type="ECO:0000313" key="6">
    <source>
        <dbReference type="Proteomes" id="UP000054843"/>
    </source>
</evidence>
<accession>A0A0V1N9D5</accession>
<dbReference type="PROSITE" id="PS50250">
    <property type="entry name" value="PCI"/>
    <property type="match status" value="1"/>
</dbReference>
<dbReference type="InterPro" id="IPR033464">
    <property type="entry name" value="CSN8_PSD8_EIF3K"/>
</dbReference>
<evidence type="ECO:0000259" key="4">
    <source>
        <dbReference type="PROSITE" id="PS50250"/>
    </source>
</evidence>
<evidence type="ECO:0000256" key="3">
    <source>
        <dbReference type="ARBA" id="ARBA00022942"/>
    </source>
</evidence>
<dbReference type="AlphaFoldDB" id="A0A0V1N9D5"/>
<dbReference type="Proteomes" id="UP000054843">
    <property type="component" value="Unassembled WGS sequence"/>
</dbReference>
<comment type="caution">
    <text evidence="5">The sequence shown here is derived from an EMBL/GenBank/DDBJ whole genome shotgun (WGS) entry which is preliminary data.</text>
</comment>
<dbReference type="EMBL" id="JYDO01000002">
    <property type="protein sequence ID" value="KRZ80602.1"/>
    <property type="molecule type" value="Genomic_DNA"/>
</dbReference>
<reference evidence="5 6" key="1">
    <citation type="submission" date="2015-01" db="EMBL/GenBank/DDBJ databases">
        <title>Evolution of Trichinella species and genotypes.</title>
        <authorList>
            <person name="Korhonen P.K."/>
            <person name="Edoardo P."/>
            <person name="Giuseppe L.R."/>
            <person name="Gasser R.B."/>
        </authorList>
    </citation>
    <scope>NUCLEOTIDE SEQUENCE [LARGE SCALE GENOMIC DNA]</scope>
    <source>
        <strain evidence="5">ISS1980</strain>
    </source>
</reference>
<keyword evidence="6" id="KW-1185">Reference proteome</keyword>
<dbReference type="PANTHER" id="PTHR12387:SF0">
    <property type="entry name" value="26S PROTEASOME NON-ATPASE REGULATORY SUBUNIT 8"/>
    <property type="match status" value="1"/>
</dbReference>
<keyword evidence="3 5" id="KW-0647">Proteasome</keyword>
<dbReference type="InterPro" id="IPR006746">
    <property type="entry name" value="26S_Psome_Rpn12"/>
</dbReference>
<name>A0A0V1N9D5_9BILA</name>
<evidence type="ECO:0000256" key="2">
    <source>
        <dbReference type="ARBA" id="ARBA00014939"/>
    </source>
</evidence>
<dbReference type="GO" id="GO:0005829">
    <property type="term" value="C:cytosol"/>
    <property type="evidence" value="ECO:0007669"/>
    <property type="project" value="TreeGrafter"/>
</dbReference>
<organism evidence="5 6">
    <name type="scientific">Trichinella papuae</name>
    <dbReference type="NCBI Taxonomy" id="268474"/>
    <lineage>
        <taxon>Eukaryota</taxon>
        <taxon>Metazoa</taxon>
        <taxon>Ecdysozoa</taxon>
        <taxon>Nematoda</taxon>
        <taxon>Enoplea</taxon>
        <taxon>Dorylaimia</taxon>
        <taxon>Trichinellida</taxon>
        <taxon>Trichinellidae</taxon>
        <taxon>Trichinella</taxon>
    </lineage>
</organism>
<dbReference type="PANTHER" id="PTHR12387">
    <property type="entry name" value="26S PROTEASOME NON-ATPASE REGULATORY SUBUNIT 8"/>
    <property type="match status" value="1"/>
</dbReference>
<dbReference type="GO" id="GO:0005634">
    <property type="term" value="C:nucleus"/>
    <property type="evidence" value="ECO:0007669"/>
    <property type="project" value="TreeGrafter"/>
</dbReference>
<proteinExistence type="inferred from homology"/>
<protein>
    <recommendedName>
        <fullName evidence="2">26S proteasome non-ATPase regulatory subunit 8</fullName>
    </recommendedName>
</protein>
<dbReference type="InterPro" id="IPR000717">
    <property type="entry name" value="PCI_dom"/>
</dbReference>
<comment type="similarity">
    <text evidence="1">Belongs to the proteasome subunit S14 family.</text>
</comment>
<dbReference type="GO" id="GO:0008541">
    <property type="term" value="C:proteasome regulatory particle, lid subcomplex"/>
    <property type="evidence" value="ECO:0007669"/>
    <property type="project" value="TreeGrafter"/>
</dbReference>